<feature type="compositionally biased region" description="Basic and acidic residues" evidence="1">
    <location>
        <begin position="44"/>
        <end position="53"/>
    </location>
</feature>
<feature type="chain" id="PRO_5024787160" evidence="2">
    <location>
        <begin position="24"/>
        <end position="139"/>
    </location>
</feature>
<keyword evidence="2" id="KW-0732">Signal</keyword>
<organism evidence="3 4">
    <name type="scientific">Aspergillus novoparasiticus</name>
    <dbReference type="NCBI Taxonomy" id="986946"/>
    <lineage>
        <taxon>Eukaryota</taxon>
        <taxon>Fungi</taxon>
        <taxon>Dikarya</taxon>
        <taxon>Ascomycota</taxon>
        <taxon>Pezizomycotina</taxon>
        <taxon>Eurotiomycetes</taxon>
        <taxon>Eurotiomycetidae</taxon>
        <taxon>Eurotiales</taxon>
        <taxon>Aspergillaceae</taxon>
        <taxon>Aspergillus</taxon>
        <taxon>Aspergillus subgen. Circumdati</taxon>
    </lineage>
</organism>
<evidence type="ECO:0000313" key="4">
    <source>
        <dbReference type="Proteomes" id="UP000326799"/>
    </source>
</evidence>
<evidence type="ECO:0000256" key="2">
    <source>
        <dbReference type="SAM" id="SignalP"/>
    </source>
</evidence>
<dbReference type="EMBL" id="ML733739">
    <property type="protein sequence ID" value="KAB8213021.1"/>
    <property type="molecule type" value="Genomic_DNA"/>
</dbReference>
<reference evidence="3 4" key="1">
    <citation type="submission" date="2019-04" db="EMBL/GenBank/DDBJ databases">
        <title>Fungal friends and foes A comparative genomics study of 23 Aspergillus species from section Flavi.</title>
        <authorList>
            <consortium name="DOE Joint Genome Institute"/>
            <person name="Kjaerbolling I."/>
            <person name="Vesth T.C."/>
            <person name="Frisvad J.C."/>
            <person name="Nybo J.L."/>
            <person name="Theobald S."/>
            <person name="Kildgaard S."/>
            <person name="Petersen T.I."/>
            <person name="Kuo A."/>
            <person name="Sato A."/>
            <person name="Lyhne E.K."/>
            <person name="Kogle M.E."/>
            <person name="Wiebenga A."/>
            <person name="Kun R.S."/>
            <person name="Lubbers R.J."/>
            <person name="Makela M.R."/>
            <person name="Barry K."/>
            <person name="Chovatia M."/>
            <person name="Clum A."/>
            <person name="Daum C."/>
            <person name="Haridas S."/>
            <person name="He G."/>
            <person name="LaButti K."/>
            <person name="Lipzen A."/>
            <person name="Mondo S."/>
            <person name="Pangilinan J."/>
            <person name="Riley R."/>
            <person name="Salamov A."/>
            <person name="Simmons B.A."/>
            <person name="Magnuson J.K."/>
            <person name="Henrissat B."/>
            <person name="Mortensen U.H."/>
            <person name="Larsen T.O."/>
            <person name="De vries R.P."/>
            <person name="Grigoriev I.V."/>
            <person name="Machida M."/>
            <person name="Baker S.E."/>
            <person name="Andersen M.R."/>
        </authorList>
    </citation>
    <scope>NUCLEOTIDE SEQUENCE [LARGE SCALE GENOMIC DNA]</scope>
    <source>
        <strain evidence="3 4">CBS 126849</strain>
    </source>
</reference>
<dbReference type="Proteomes" id="UP000326799">
    <property type="component" value="Unassembled WGS sequence"/>
</dbReference>
<proteinExistence type="predicted"/>
<evidence type="ECO:0000313" key="3">
    <source>
        <dbReference type="EMBL" id="KAB8213021.1"/>
    </source>
</evidence>
<protein>
    <submittedName>
        <fullName evidence="3">Uncharacterized protein</fullName>
    </submittedName>
</protein>
<name>A0A5N6E626_9EURO</name>
<sequence length="139" mass="14734">MKHAYLFATAALLAAIEAVPVSADTNRQWSSIPLESSGLNKQQKPQDSEKPGDRFSLVELTDPKGNKKNVWCGSSNGRVSPFTTTSDLLIPKGEADQSSSSNTVGQQQTTAKRGADLSSQNPTNQANQGGSSKVPTENT</sequence>
<keyword evidence="4" id="KW-1185">Reference proteome</keyword>
<feature type="region of interest" description="Disordered" evidence="1">
    <location>
        <begin position="32"/>
        <end position="139"/>
    </location>
</feature>
<accession>A0A5N6E626</accession>
<feature type="signal peptide" evidence="2">
    <location>
        <begin position="1"/>
        <end position="23"/>
    </location>
</feature>
<feature type="compositionally biased region" description="Polar residues" evidence="1">
    <location>
        <begin position="96"/>
        <end position="139"/>
    </location>
</feature>
<feature type="compositionally biased region" description="Polar residues" evidence="1">
    <location>
        <begin position="72"/>
        <end position="87"/>
    </location>
</feature>
<feature type="compositionally biased region" description="Polar residues" evidence="1">
    <location>
        <begin position="32"/>
        <end position="43"/>
    </location>
</feature>
<gene>
    <name evidence="3" type="ORF">BDV33DRAFT_210610</name>
</gene>
<dbReference type="AlphaFoldDB" id="A0A5N6E626"/>
<evidence type="ECO:0000256" key="1">
    <source>
        <dbReference type="SAM" id="MobiDB-lite"/>
    </source>
</evidence>